<dbReference type="PROSITE" id="PS00195">
    <property type="entry name" value="GLUTAREDOXIN_1"/>
    <property type="match status" value="1"/>
</dbReference>
<evidence type="ECO:0000259" key="3">
    <source>
        <dbReference type="Pfam" id="PF00462"/>
    </source>
</evidence>
<dbReference type="InterPro" id="IPR002109">
    <property type="entry name" value="Glutaredoxin"/>
</dbReference>
<evidence type="ECO:0000256" key="2">
    <source>
        <dbReference type="ARBA" id="ARBA00023284"/>
    </source>
</evidence>
<proteinExistence type="predicted"/>
<organism evidence="4 5">
    <name type="scientific">Kosakonia phage Kc263</name>
    <dbReference type="NCBI Taxonomy" id="2863194"/>
    <lineage>
        <taxon>Viruses</taxon>
        <taxon>Duplodnaviria</taxon>
        <taxon>Heunggongvirae</taxon>
        <taxon>Uroviricota</taxon>
        <taxon>Caudoviricetes</taxon>
        <taxon>Chimalliviridae</taxon>
        <taxon>Branisovskavirus</taxon>
        <taxon>Branisovskavirus Kc263</taxon>
    </lineage>
</organism>
<dbReference type="GeneID" id="77953071"/>
<dbReference type="PROSITE" id="PS51354">
    <property type="entry name" value="GLUTAREDOXIN_2"/>
    <property type="match status" value="1"/>
</dbReference>
<dbReference type="RefSeq" id="YP_010676879.1">
    <property type="nucleotide sequence ID" value="NC_071015.1"/>
</dbReference>
<feature type="domain" description="Glutaredoxin" evidence="3">
    <location>
        <begin position="3"/>
        <end position="64"/>
    </location>
</feature>
<dbReference type="InterPro" id="IPR014025">
    <property type="entry name" value="Glutaredoxin_subgr"/>
</dbReference>
<dbReference type="SUPFAM" id="SSF52833">
    <property type="entry name" value="Thioredoxin-like"/>
    <property type="match status" value="1"/>
</dbReference>
<dbReference type="Proteomes" id="UP000828443">
    <property type="component" value="Segment"/>
</dbReference>
<keyword evidence="1" id="KW-1015">Disulfide bond</keyword>
<dbReference type="PRINTS" id="PR00160">
    <property type="entry name" value="GLUTAREDOXIN"/>
</dbReference>
<evidence type="ECO:0000313" key="5">
    <source>
        <dbReference type="Proteomes" id="UP000828443"/>
    </source>
</evidence>
<evidence type="ECO:0000256" key="1">
    <source>
        <dbReference type="ARBA" id="ARBA00023157"/>
    </source>
</evidence>
<name>A0AAE7WFY1_9CAUD</name>
<protein>
    <submittedName>
        <fullName evidence="4">Thioredoxin glutathione reductase</fullName>
    </submittedName>
</protein>
<dbReference type="Pfam" id="PF00462">
    <property type="entry name" value="Glutaredoxin"/>
    <property type="match status" value="1"/>
</dbReference>
<keyword evidence="5" id="KW-1185">Reference proteome</keyword>
<reference evidence="4" key="1">
    <citation type="journal article" date="2021" name="Viruses">
        <title>Novel Viruses That Lyse Plant and Human Strains of Kosakonia cowanii.</title>
        <authorList>
            <person name="Petrzik K."/>
            <person name="Brazdova S."/>
            <person name="Krawczyk K."/>
        </authorList>
    </citation>
    <scope>NUCLEOTIDE SEQUENCE</scope>
</reference>
<accession>A0AAE7WFY1</accession>
<evidence type="ECO:0000313" key="4">
    <source>
        <dbReference type="EMBL" id="QYN80067.1"/>
    </source>
</evidence>
<dbReference type="KEGG" id="vg:77953071"/>
<dbReference type="InterPro" id="IPR011767">
    <property type="entry name" value="GLR_AS"/>
</dbReference>
<keyword evidence="2" id="KW-0676">Redox-active center</keyword>
<dbReference type="EMBL" id="MZ348422">
    <property type="protein sequence ID" value="QYN80067.1"/>
    <property type="molecule type" value="Genomic_DNA"/>
</dbReference>
<sequence>MKVVIYGRPNCPWCDKAKELCDSEGIEYEYINIREVGIDGVKLSQICGTEVTTVPQILADGVHIGGYDKFAPFVSENEVENPNMDYFVRERGEGDWQKASFEYYTRCKPLYEMDYKKEPKVI</sequence>
<dbReference type="Gene3D" id="3.40.30.10">
    <property type="entry name" value="Glutaredoxin"/>
    <property type="match status" value="1"/>
</dbReference>
<dbReference type="InterPro" id="IPR036249">
    <property type="entry name" value="Thioredoxin-like_sf"/>
</dbReference>